<feature type="region of interest" description="Disordered" evidence="1">
    <location>
        <begin position="255"/>
        <end position="323"/>
    </location>
</feature>
<dbReference type="EMBL" id="CNFU01000135">
    <property type="protein sequence ID" value="CKR27421.1"/>
    <property type="molecule type" value="Genomic_DNA"/>
</dbReference>
<feature type="compositionally biased region" description="Basic residues" evidence="1">
    <location>
        <begin position="255"/>
        <end position="269"/>
    </location>
</feature>
<feature type="region of interest" description="Disordered" evidence="1">
    <location>
        <begin position="185"/>
        <end position="221"/>
    </location>
</feature>
<evidence type="ECO:0000256" key="1">
    <source>
        <dbReference type="SAM" id="MobiDB-lite"/>
    </source>
</evidence>
<dbReference type="AlphaFoldDB" id="A0A654ZQT0"/>
<dbReference type="Proteomes" id="UP000049023">
    <property type="component" value="Unassembled WGS sequence"/>
</dbReference>
<protein>
    <submittedName>
        <fullName evidence="2">Uncharacterized protein</fullName>
    </submittedName>
</protein>
<organism evidence="2 3">
    <name type="scientific">Mycobacterium tuberculosis</name>
    <dbReference type="NCBI Taxonomy" id="1773"/>
    <lineage>
        <taxon>Bacteria</taxon>
        <taxon>Bacillati</taxon>
        <taxon>Actinomycetota</taxon>
        <taxon>Actinomycetes</taxon>
        <taxon>Mycobacteriales</taxon>
        <taxon>Mycobacteriaceae</taxon>
        <taxon>Mycobacterium</taxon>
        <taxon>Mycobacterium tuberculosis complex</taxon>
    </lineage>
</organism>
<proteinExistence type="predicted"/>
<feature type="compositionally biased region" description="Basic residues" evidence="1">
    <location>
        <begin position="76"/>
        <end position="98"/>
    </location>
</feature>
<evidence type="ECO:0000313" key="2">
    <source>
        <dbReference type="EMBL" id="CKR27421.1"/>
    </source>
</evidence>
<evidence type="ECO:0000313" key="3">
    <source>
        <dbReference type="Proteomes" id="UP000049023"/>
    </source>
</evidence>
<gene>
    <name evidence="2" type="ORF">ERS027661_00917</name>
</gene>
<feature type="region of interest" description="Disordered" evidence="1">
    <location>
        <begin position="137"/>
        <end position="165"/>
    </location>
</feature>
<feature type="compositionally biased region" description="Polar residues" evidence="1">
    <location>
        <begin position="313"/>
        <end position="323"/>
    </location>
</feature>
<accession>A0A654ZQT0</accession>
<sequence>MPARLHRQMFRAVYWQGRCGPAPPDRGRLLRLSVRQDRPVRPRLGTANERRGRATGLRTSGAASRRPVRTEACHGKAGRGARGRHRRRRGGIRRRRTRGGGASVPRARRTGPRPAWLDCRKARRARRFRNPVGRAIPDTVLRRPGGVGRRRRRIRQPGSPRGAGALFAVQRRGAGQLAVRPARLKGRAAGAAPRGQAGTGRNGAPKRRRCTATTQAEAGQRFQRQIRCAAEHSGLVGPGRRTLADRVCRRQPCAGHRRGRVTGGVRRRPAAQVGLPPLRDPGSRRPGALRRRGLYCRGDPAPLPAAPARSERSGSSFSGKEVA</sequence>
<reference evidence="2 3" key="1">
    <citation type="submission" date="2015-03" db="EMBL/GenBank/DDBJ databases">
        <authorList>
            <consortium name="Pathogen Informatics"/>
        </authorList>
    </citation>
    <scope>NUCLEOTIDE SEQUENCE [LARGE SCALE GENOMIC DNA]</scope>
    <source>
        <strain evidence="2 3">Bir 187</strain>
    </source>
</reference>
<feature type="region of interest" description="Disordered" evidence="1">
    <location>
        <begin position="43"/>
        <end position="113"/>
    </location>
</feature>
<name>A0A654ZQT0_MYCTX</name>
<feature type="compositionally biased region" description="Low complexity" evidence="1">
    <location>
        <begin position="187"/>
        <end position="196"/>
    </location>
</feature>